<evidence type="ECO:0000313" key="2">
    <source>
        <dbReference type="EMBL" id="CCH20919.1"/>
    </source>
</evidence>
<dbReference type="STRING" id="1150864.MILUP08_45813"/>
<evidence type="ECO:0000256" key="1">
    <source>
        <dbReference type="SAM" id="MobiDB-lite"/>
    </source>
</evidence>
<sequence>MTPPTPVRPARRPAGTAAGAVERATAALGRLRRGRLLHPAGRSFAAEVTMWGTPGPPTGVALLDDPGRYAAAVRLSRGTPTPEGWPDVLGLAVRVHLDSGRPFDLLVSSSGAAPVLRNLPLPRRGFTGTYSTIMGYRAARRRLWLAALADPEAVDLGSSLAAVAAAARTDAPRLVLAVASAVGPWRPVGQVTIGAQLAAREDAALAFDPVRNLPPDLRAAGPLAWLREQTYRGSRRARGATAQSGGSTAATV</sequence>
<name>I0LAS2_9ACTN</name>
<dbReference type="SUPFAM" id="SSF56634">
    <property type="entry name" value="Heme-dependent catalase-like"/>
    <property type="match status" value="1"/>
</dbReference>
<dbReference type="AlphaFoldDB" id="I0LAS2"/>
<dbReference type="RefSeq" id="WP_007464319.1">
    <property type="nucleotide sequence ID" value="NZ_HF570108.1"/>
</dbReference>
<dbReference type="InterPro" id="IPR020835">
    <property type="entry name" value="Catalase_sf"/>
</dbReference>
<protein>
    <submittedName>
        <fullName evidence="2">Putative phosphodiesterase</fullName>
    </submittedName>
</protein>
<organism evidence="2 3">
    <name type="scientific">Micromonospora lupini str. Lupac 08</name>
    <dbReference type="NCBI Taxonomy" id="1150864"/>
    <lineage>
        <taxon>Bacteria</taxon>
        <taxon>Bacillati</taxon>
        <taxon>Actinomycetota</taxon>
        <taxon>Actinomycetes</taxon>
        <taxon>Micromonosporales</taxon>
        <taxon>Micromonosporaceae</taxon>
        <taxon>Micromonospora</taxon>
    </lineage>
</organism>
<reference evidence="3" key="1">
    <citation type="journal article" date="2012" name="J. Bacteriol.">
        <title>Genome Sequence of Micromonospora lupini Lupac 08, Isolated from Root Nodules of Lupinus angustifolius.</title>
        <authorList>
            <person name="Alonso-Vega P."/>
            <person name="Normand P."/>
            <person name="Bacigalupe R."/>
            <person name="Pujic P."/>
            <person name="Lajus A."/>
            <person name="Vallenet D."/>
            <person name="Carro L."/>
            <person name="Coll P."/>
            <person name="Trujillo M.E."/>
        </authorList>
    </citation>
    <scope>NUCLEOTIDE SEQUENCE [LARGE SCALE GENOMIC DNA]</scope>
    <source>
        <strain evidence="3">Lupac 08</strain>
    </source>
</reference>
<dbReference type="eggNOG" id="COG3832">
    <property type="taxonomic scope" value="Bacteria"/>
</dbReference>
<dbReference type="EMBL" id="CAIE01000039">
    <property type="protein sequence ID" value="CCH20919.1"/>
    <property type="molecule type" value="Genomic_DNA"/>
</dbReference>
<dbReference type="GO" id="GO:0020037">
    <property type="term" value="F:heme binding"/>
    <property type="evidence" value="ECO:0007669"/>
    <property type="project" value="InterPro"/>
</dbReference>
<keyword evidence="3" id="KW-1185">Reference proteome</keyword>
<dbReference type="Proteomes" id="UP000003448">
    <property type="component" value="Unassembled WGS sequence"/>
</dbReference>
<comment type="caution">
    <text evidence="2">The sequence shown here is derived from an EMBL/GenBank/DDBJ whole genome shotgun (WGS) entry which is preliminary data.</text>
</comment>
<dbReference type="OrthoDB" id="3368165at2"/>
<proteinExistence type="predicted"/>
<evidence type="ECO:0000313" key="3">
    <source>
        <dbReference type="Proteomes" id="UP000003448"/>
    </source>
</evidence>
<feature type="region of interest" description="Disordered" evidence="1">
    <location>
        <begin position="1"/>
        <end position="20"/>
    </location>
</feature>
<gene>
    <name evidence="2" type="ORF">MILUP08_45813</name>
</gene>
<accession>I0LAS2</accession>